<dbReference type="InterPro" id="IPR011066">
    <property type="entry name" value="MscS_channel_C_sf"/>
</dbReference>
<dbReference type="InterPro" id="IPR049142">
    <property type="entry name" value="MS_channel_1st"/>
</dbReference>
<dbReference type="InterPro" id="IPR006685">
    <property type="entry name" value="MscS_channel_2nd"/>
</dbReference>
<dbReference type="Gene3D" id="3.30.70.100">
    <property type="match status" value="1"/>
</dbReference>
<comment type="similarity">
    <text evidence="2">Belongs to the MscS (TC 1.A.23) family.</text>
</comment>
<feature type="transmembrane region" description="Helical" evidence="7">
    <location>
        <begin position="17"/>
        <end position="35"/>
    </location>
</feature>
<evidence type="ECO:0000256" key="3">
    <source>
        <dbReference type="ARBA" id="ARBA00022475"/>
    </source>
</evidence>
<evidence type="ECO:0000256" key="6">
    <source>
        <dbReference type="ARBA" id="ARBA00023136"/>
    </source>
</evidence>
<dbReference type="Gene3D" id="2.30.30.60">
    <property type="match status" value="1"/>
</dbReference>
<dbReference type="PANTHER" id="PTHR30221:SF1">
    <property type="entry name" value="SMALL-CONDUCTANCE MECHANOSENSITIVE CHANNEL"/>
    <property type="match status" value="1"/>
</dbReference>
<dbReference type="InterPro" id="IPR010920">
    <property type="entry name" value="LSM_dom_sf"/>
</dbReference>
<dbReference type="Pfam" id="PF05552">
    <property type="entry name" value="MS_channel_1st_1"/>
    <property type="match status" value="1"/>
</dbReference>
<feature type="domain" description="Mechanosensitive ion channel transmembrane helices 2/3" evidence="10">
    <location>
        <begin position="61"/>
        <end position="102"/>
    </location>
</feature>
<reference evidence="12" key="1">
    <citation type="submission" date="2019-06" db="EMBL/GenBank/DDBJ databases">
        <title>Sulfurimonas gotlandica sp. nov., a chemoautotrophic and psychrotolerant epsilonproteobacterium isolated from a pelagic redoxcline, and an emended description of the genus Sulfurimonas.</title>
        <authorList>
            <person name="Wang S."/>
            <person name="Jiang L."/>
            <person name="Shao Z."/>
        </authorList>
    </citation>
    <scope>NUCLEOTIDE SEQUENCE [LARGE SCALE GENOMIC DNA]</scope>
    <source>
        <strain evidence="12">1-1N</strain>
    </source>
</reference>
<dbReference type="RefSeq" id="WP_152298494.1">
    <property type="nucleotide sequence ID" value="NZ_CP041166.1"/>
</dbReference>
<dbReference type="Pfam" id="PF21082">
    <property type="entry name" value="MS_channel_3rd"/>
    <property type="match status" value="1"/>
</dbReference>
<dbReference type="InterPro" id="IPR049278">
    <property type="entry name" value="MS_channel_C"/>
</dbReference>
<evidence type="ECO:0000256" key="1">
    <source>
        <dbReference type="ARBA" id="ARBA00004651"/>
    </source>
</evidence>
<sequence>MDISKYTDLAIMYASEYGLKIIVAIAIFFIGKFIVKKIMTIMKNIMTKANVDRTLAEFLANVIYFTLLIVVILASLNTLGINTTSFLAVFGAASLAIGLALKDSLSNIGAAVLIIIFRPFNVGDYIDAAGASGTIEEINLFSTIMVTPDNKTIMIPNASVIGSNIINYSNKPTRRVSLVFGIDYNDDLKLAKETLMQIIKEDKRVLQEPAPFVAVGELADNSVNFVFRVWVKTEEYWDVHFDMLEKVKLAFDDKGISIPFPQMSIHLQEQKTEGQK</sequence>
<dbReference type="InterPro" id="IPR008910">
    <property type="entry name" value="MSC_TM_helix"/>
</dbReference>
<evidence type="ECO:0000256" key="5">
    <source>
        <dbReference type="ARBA" id="ARBA00022989"/>
    </source>
</evidence>
<dbReference type="KEGG" id="suln:FJR47_00215"/>
<keyword evidence="4 7" id="KW-0812">Transmembrane</keyword>
<dbReference type="Gene3D" id="1.10.287.1260">
    <property type="match status" value="1"/>
</dbReference>
<dbReference type="Pfam" id="PF21088">
    <property type="entry name" value="MS_channel_1st"/>
    <property type="match status" value="1"/>
</dbReference>
<dbReference type="SUPFAM" id="SSF50182">
    <property type="entry name" value="Sm-like ribonucleoproteins"/>
    <property type="match status" value="1"/>
</dbReference>
<keyword evidence="6 7" id="KW-0472">Membrane</keyword>
<keyword evidence="3" id="KW-1003">Cell membrane</keyword>
<comment type="subcellular location">
    <subcellularLocation>
        <location evidence="1">Cell membrane</location>
        <topology evidence="1">Multi-pass membrane protein</topology>
    </subcellularLocation>
</comment>
<feature type="domain" description="Mechanosensitive ion channel MscS C-terminal" evidence="9">
    <location>
        <begin position="176"/>
        <end position="258"/>
    </location>
</feature>
<evidence type="ECO:0000256" key="2">
    <source>
        <dbReference type="ARBA" id="ARBA00008017"/>
    </source>
</evidence>
<feature type="transmembrane region" description="Helical" evidence="7">
    <location>
        <begin position="80"/>
        <end position="101"/>
    </location>
</feature>
<gene>
    <name evidence="11" type="ORF">FJR47_00215</name>
</gene>
<dbReference type="SUPFAM" id="SSF82861">
    <property type="entry name" value="Mechanosensitive channel protein MscS (YggB), transmembrane region"/>
    <property type="match status" value="1"/>
</dbReference>
<dbReference type="GO" id="GO:0005886">
    <property type="term" value="C:plasma membrane"/>
    <property type="evidence" value="ECO:0007669"/>
    <property type="project" value="UniProtKB-SubCell"/>
</dbReference>
<feature type="domain" description="Mechanosensitive ion channel MscS" evidence="8">
    <location>
        <begin position="103"/>
        <end position="169"/>
    </location>
</feature>
<dbReference type="PANTHER" id="PTHR30221">
    <property type="entry name" value="SMALL-CONDUCTANCE MECHANOSENSITIVE CHANNEL"/>
    <property type="match status" value="1"/>
</dbReference>
<keyword evidence="5 7" id="KW-1133">Transmembrane helix</keyword>
<accession>A0AAJ4A228</accession>
<dbReference type="Pfam" id="PF00924">
    <property type="entry name" value="MS_channel_2nd"/>
    <property type="match status" value="1"/>
</dbReference>
<protein>
    <submittedName>
        <fullName evidence="11">Mechanosensitive ion channel</fullName>
    </submittedName>
</protein>
<evidence type="ECO:0000313" key="12">
    <source>
        <dbReference type="Proteomes" id="UP000326061"/>
    </source>
</evidence>
<dbReference type="Proteomes" id="UP000326061">
    <property type="component" value="Chromosome"/>
</dbReference>
<feature type="transmembrane region" description="Helical" evidence="7">
    <location>
        <begin position="55"/>
        <end position="74"/>
    </location>
</feature>
<dbReference type="InterPro" id="IPR045275">
    <property type="entry name" value="MscS_archaea/bacteria_type"/>
</dbReference>
<dbReference type="EMBL" id="CP041166">
    <property type="protein sequence ID" value="QFR42423.1"/>
    <property type="molecule type" value="Genomic_DNA"/>
</dbReference>
<dbReference type="SUPFAM" id="SSF82689">
    <property type="entry name" value="Mechanosensitive channel protein MscS (YggB), C-terminal domain"/>
    <property type="match status" value="1"/>
</dbReference>
<evidence type="ECO:0000256" key="7">
    <source>
        <dbReference type="SAM" id="Phobius"/>
    </source>
</evidence>
<dbReference type="InterPro" id="IPR023408">
    <property type="entry name" value="MscS_beta-dom_sf"/>
</dbReference>
<organism evidence="11 12">
    <name type="scientific">Sulfurimonas xiamenensis</name>
    <dbReference type="NCBI Taxonomy" id="2590021"/>
    <lineage>
        <taxon>Bacteria</taxon>
        <taxon>Pseudomonadati</taxon>
        <taxon>Campylobacterota</taxon>
        <taxon>Epsilonproteobacteria</taxon>
        <taxon>Campylobacterales</taxon>
        <taxon>Sulfurimonadaceae</taxon>
        <taxon>Sulfurimonas</taxon>
    </lineage>
</organism>
<dbReference type="GO" id="GO:0008381">
    <property type="term" value="F:mechanosensitive monoatomic ion channel activity"/>
    <property type="evidence" value="ECO:0007669"/>
    <property type="project" value="InterPro"/>
</dbReference>
<name>A0AAJ4A228_9BACT</name>
<evidence type="ECO:0000259" key="8">
    <source>
        <dbReference type="Pfam" id="PF00924"/>
    </source>
</evidence>
<keyword evidence="12" id="KW-1185">Reference proteome</keyword>
<dbReference type="InterPro" id="IPR011014">
    <property type="entry name" value="MscS_channel_TM-2"/>
</dbReference>
<dbReference type="AlphaFoldDB" id="A0AAJ4A228"/>
<evidence type="ECO:0000259" key="10">
    <source>
        <dbReference type="Pfam" id="PF21088"/>
    </source>
</evidence>
<evidence type="ECO:0000259" key="9">
    <source>
        <dbReference type="Pfam" id="PF21082"/>
    </source>
</evidence>
<evidence type="ECO:0000256" key="4">
    <source>
        <dbReference type="ARBA" id="ARBA00022692"/>
    </source>
</evidence>
<evidence type="ECO:0000313" key="11">
    <source>
        <dbReference type="EMBL" id="QFR42423.1"/>
    </source>
</evidence>
<proteinExistence type="inferred from homology"/>